<sequence length="230" mass="26679">MINERRFKYFGQTLPQSMVYQPITYARFTDNTMLRVVNMKSVVWAVSVSFASQIIMQSKHIILKEAFKLLHISFATLPPPELVPAVKKICRAYYFSITFMPLSHTVKQQEEIPIVQKLYDLYKTFYSYSLLFPKKDKYTLGAKCERYILSTLELLLAASSTPQTEKLVLLRQANVKFDALKILLRLAREICAIDAKKYVTLQTQIQEIGRMLGGWQRSLNNIQQPIRELA</sequence>
<dbReference type="Proteomes" id="UP000231152">
    <property type="component" value="Unassembled WGS sequence"/>
</dbReference>
<dbReference type="Gene3D" id="1.20.1440.60">
    <property type="entry name" value="23S rRNA-intervening sequence"/>
    <property type="match status" value="1"/>
</dbReference>
<dbReference type="EMBL" id="PFET01000008">
    <property type="protein sequence ID" value="PJE75970.1"/>
    <property type="molecule type" value="Genomic_DNA"/>
</dbReference>
<feature type="domain" description="bAvd-like" evidence="1">
    <location>
        <begin position="114"/>
        <end position="218"/>
    </location>
</feature>
<reference evidence="2 3" key="1">
    <citation type="submission" date="2017-09" db="EMBL/GenBank/DDBJ databases">
        <title>Depth-based differentiation of microbial function through sediment-hosted aquifers and enrichment of novel symbionts in the deep terrestrial subsurface.</title>
        <authorList>
            <person name="Probst A.J."/>
            <person name="Ladd B."/>
            <person name="Jarett J.K."/>
            <person name="Geller-Mcgrath D.E."/>
            <person name="Sieber C.M."/>
            <person name="Emerson J.B."/>
            <person name="Anantharaman K."/>
            <person name="Thomas B.C."/>
            <person name="Malmstrom R."/>
            <person name="Stieglmeier M."/>
            <person name="Klingl A."/>
            <person name="Woyke T."/>
            <person name="Ryan C.M."/>
            <person name="Banfield J.F."/>
        </authorList>
    </citation>
    <scope>NUCLEOTIDE SEQUENCE [LARGE SCALE GENOMIC DNA]</scope>
    <source>
        <strain evidence="2">CG10_big_fil_rev_8_21_14_0_10_48_11</strain>
    </source>
</reference>
<dbReference type="CDD" id="cd16376">
    <property type="entry name" value="Avd_like"/>
    <property type="match status" value="1"/>
</dbReference>
<dbReference type="InterPro" id="IPR055360">
    <property type="entry name" value="bAvd"/>
</dbReference>
<dbReference type="InterPro" id="IPR036583">
    <property type="entry name" value="23S_rRNA_IVS_sf"/>
</dbReference>
<accession>A0A2M8LEV0</accession>
<dbReference type="SUPFAM" id="SSF158446">
    <property type="entry name" value="IVS-encoded protein-like"/>
    <property type="match status" value="1"/>
</dbReference>
<evidence type="ECO:0000259" key="1">
    <source>
        <dbReference type="Pfam" id="PF22296"/>
    </source>
</evidence>
<protein>
    <recommendedName>
        <fullName evidence="1">bAvd-like domain-containing protein</fullName>
    </recommendedName>
</protein>
<name>A0A2M8LEV0_9BACT</name>
<organism evidence="2 3">
    <name type="scientific">Candidatus Uhrbacteria bacterium CG10_big_fil_rev_8_21_14_0_10_48_11</name>
    <dbReference type="NCBI Taxonomy" id="1975037"/>
    <lineage>
        <taxon>Bacteria</taxon>
        <taxon>Candidatus Uhriibacteriota</taxon>
    </lineage>
</organism>
<comment type="caution">
    <text evidence="2">The sequence shown here is derived from an EMBL/GenBank/DDBJ whole genome shotgun (WGS) entry which is preliminary data.</text>
</comment>
<evidence type="ECO:0000313" key="3">
    <source>
        <dbReference type="Proteomes" id="UP000231152"/>
    </source>
</evidence>
<dbReference type="Pfam" id="PF22296">
    <property type="entry name" value="bAvd"/>
    <property type="match status" value="1"/>
</dbReference>
<proteinExistence type="predicted"/>
<dbReference type="AlphaFoldDB" id="A0A2M8LEV0"/>
<gene>
    <name evidence="2" type="ORF">COV04_02230</name>
</gene>
<dbReference type="NCBIfam" id="NF033474">
    <property type="entry name" value="DivGenRetAVD"/>
    <property type="match status" value="1"/>
</dbReference>
<evidence type="ECO:0000313" key="2">
    <source>
        <dbReference type="EMBL" id="PJE75970.1"/>
    </source>
</evidence>